<dbReference type="PRINTS" id="PR01100">
    <property type="entry name" value="SHIKIMTKNASE"/>
</dbReference>
<protein>
    <recommendedName>
        <fullName evidence="1">AAA+ ATPase domain-containing protein</fullName>
    </recommendedName>
</protein>
<keyword evidence="3" id="KW-1185">Reference proteome</keyword>
<organism evidence="2 3">
    <name type="scientific">Devosia insulae DS-56</name>
    <dbReference type="NCBI Taxonomy" id="1116389"/>
    <lineage>
        <taxon>Bacteria</taxon>
        <taxon>Pseudomonadati</taxon>
        <taxon>Pseudomonadota</taxon>
        <taxon>Alphaproteobacteria</taxon>
        <taxon>Hyphomicrobiales</taxon>
        <taxon>Devosiaceae</taxon>
        <taxon>Devosia</taxon>
    </lineage>
</organism>
<dbReference type="SUPFAM" id="SSF52540">
    <property type="entry name" value="P-loop containing nucleoside triphosphate hydrolases"/>
    <property type="match status" value="1"/>
</dbReference>
<dbReference type="AlphaFoldDB" id="A0A1E5XQQ3"/>
<name>A0A1E5XQQ3_9HYPH</name>
<evidence type="ECO:0000259" key="1">
    <source>
        <dbReference type="SMART" id="SM00382"/>
    </source>
</evidence>
<reference evidence="2 3" key="1">
    <citation type="journal article" date="2015" name="Genome Announc.">
        <title>Genome Assemblies of Three Soil-Associated Devosia species: D. insulae, D. limi, and D. soli.</title>
        <authorList>
            <person name="Hassan Y.I."/>
            <person name="Lepp D."/>
            <person name="Zhou T."/>
        </authorList>
    </citation>
    <scope>NUCLEOTIDE SEQUENCE [LARGE SCALE GENOMIC DNA]</scope>
    <source>
        <strain evidence="2 3">DS-56</strain>
    </source>
</reference>
<dbReference type="InterPro" id="IPR003593">
    <property type="entry name" value="AAA+_ATPase"/>
</dbReference>
<evidence type="ECO:0000313" key="3">
    <source>
        <dbReference type="Proteomes" id="UP000095463"/>
    </source>
</evidence>
<feature type="domain" description="AAA+ ATPase" evidence="1">
    <location>
        <begin position="16"/>
        <end position="142"/>
    </location>
</feature>
<dbReference type="Pfam" id="PF01202">
    <property type="entry name" value="SKI"/>
    <property type="match status" value="1"/>
</dbReference>
<comment type="caution">
    <text evidence="2">The sequence shown here is derived from an EMBL/GenBank/DDBJ whole genome shotgun (WGS) entry which is preliminary data.</text>
</comment>
<accession>A0A1E5XQQ3</accession>
<proteinExistence type="predicted"/>
<dbReference type="RefSeq" id="WP_069909886.1">
    <property type="nucleotide sequence ID" value="NZ_LAJE02000177.1"/>
</dbReference>
<dbReference type="InterPro" id="IPR031322">
    <property type="entry name" value="Shikimate/glucono_kinase"/>
</dbReference>
<dbReference type="OrthoDB" id="9800332at2"/>
<gene>
    <name evidence="2" type="ORF">VW23_018845</name>
</gene>
<dbReference type="Gene3D" id="3.40.50.300">
    <property type="entry name" value="P-loop containing nucleotide triphosphate hydrolases"/>
    <property type="match status" value="1"/>
</dbReference>
<dbReference type="SMART" id="SM00382">
    <property type="entry name" value="AAA"/>
    <property type="match status" value="1"/>
</dbReference>
<sequence>MDSAAIHLEMRRAWRPGKRLMLLGPGGVGKSTLGRALAQELDWPLIDLDLEFCERIGVIGPFIAAHGYERYRADNLALAEQLLGDAPEPGIFVTASGFLVAPPGSDDRIRAERLVATCYGVALLPSLDLERATSIVVARQLTRGFGLERQSEERKFRQRFAIYRESGDMLVCSVARPETIAAGVLGRLGLVAPA</sequence>
<dbReference type="Proteomes" id="UP000095463">
    <property type="component" value="Unassembled WGS sequence"/>
</dbReference>
<dbReference type="InterPro" id="IPR027417">
    <property type="entry name" value="P-loop_NTPase"/>
</dbReference>
<evidence type="ECO:0000313" key="2">
    <source>
        <dbReference type="EMBL" id="OEO30937.1"/>
    </source>
</evidence>
<dbReference type="EMBL" id="LAJE02000177">
    <property type="protein sequence ID" value="OEO30937.1"/>
    <property type="molecule type" value="Genomic_DNA"/>
</dbReference>